<dbReference type="SMART" id="SM00862">
    <property type="entry name" value="Trans_reg_C"/>
    <property type="match status" value="1"/>
</dbReference>
<dbReference type="CDD" id="cd17624">
    <property type="entry name" value="REC_OmpR_PmrA-like"/>
    <property type="match status" value="1"/>
</dbReference>
<dbReference type="SUPFAM" id="SSF46894">
    <property type="entry name" value="C-terminal effector domain of the bipartite response regulators"/>
    <property type="match status" value="1"/>
</dbReference>
<keyword evidence="2" id="KW-0597">Phosphoprotein</keyword>
<feature type="modified residue" description="4-aspartylphosphate" evidence="2">
    <location>
        <position position="51"/>
    </location>
</feature>
<dbReference type="InterPro" id="IPR001789">
    <property type="entry name" value="Sig_transdc_resp-reg_receiver"/>
</dbReference>
<dbReference type="PANTHER" id="PTHR48111:SF76">
    <property type="entry name" value="TWO-COMPONENT RESPONSE REGULATOR"/>
    <property type="match status" value="1"/>
</dbReference>
<evidence type="ECO:0000256" key="3">
    <source>
        <dbReference type="PROSITE-ProRule" id="PRU01091"/>
    </source>
</evidence>
<feature type="domain" description="OmpR/PhoB-type" evidence="5">
    <location>
        <begin position="125"/>
        <end position="223"/>
    </location>
</feature>
<protein>
    <submittedName>
        <fullName evidence="6">Response regulator transcription factor</fullName>
    </submittedName>
</protein>
<evidence type="ECO:0000259" key="5">
    <source>
        <dbReference type="PROSITE" id="PS51755"/>
    </source>
</evidence>
<proteinExistence type="predicted"/>
<dbReference type="PROSITE" id="PS51755">
    <property type="entry name" value="OMPR_PHOB"/>
    <property type="match status" value="1"/>
</dbReference>
<dbReference type="InterPro" id="IPR036388">
    <property type="entry name" value="WH-like_DNA-bd_sf"/>
</dbReference>
<dbReference type="SUPFAM" id="SSF52172">
    <property type="entry name" value="CheY-like"/>
    <property type="match status" value="1"/>
</dbReference>
<evidence type="ECO:0000313" key="7">
    <source>
        <dbReference type="Proteomes" id="UP001267426"/>
    </source>
</evidence>
<feature type="domain" description="Response regulatory" evidence="4">
    <location>
        <begin position="2"/>
        <end position="116"/>
    </location>
</feature>
<keyword evidence="7" id="KW-1185">Reference proteome</keyword>
<dbReference type="RefSeq" id="WP_311662152.1">
    <property type="nucleotide sequence ID" value="NZ_JAVRHT010000005.1"/>
</dbReference>
<dbReference type="Proteomes" id="UP001267426">
    <property type="component" value="Unassembled WGS sequence"/>
</dbReference>
<dbReference type="Pfam" id="PF00486">
    <property type="entry name" value="Trans_reg_C"/>
    <property type="match status" value="1"/>
</dbReference>
<dbReference type="InterPro" id="IPR016032">
    <property type="entry name" value="Sig_transdc_resp-reg_C-effctor"/>
</dbReference>
<dbReference type="CDD" id="cd00383">
    <property type="entry name" value="trans_reg_C"/>
    <property type="match status" value="1"/>
</dbReference>
<name>A0ABU3BNM6_9BACT</name>
<comment type="caution">
    <text evidence="6">The sequence shown here is derived from an EMBL/GenBank/DDBJ whole genome shotgun (WGS) entry which is preliminary data.</text>
</comment>
<evidence type="ECO:0000259" key="4">
    <source>
        <dbReference type="PROSITE" id="PS50110"/>
    </source>
</evidence>
<dbReference type="Pfam" id="PF00072">
    <property type="entry name" value="Response_reg"/>
    <property type="match status" value="1"/>
</dbReference>
<evidence type="ECO:0000313" key="6">
    <source>
        <dbReference type="EMBL" id="MDT0630816.1"/>
    </source>
</evidence>
<dbReference type="InterPro" id="IPR039420">
    <property type="entry name" value="WalR-like"/>
</dbReference>
<dbReference type="Gene3D" id="6.10.250.690">
    <property type="match status" value="1"/>
</dbReference>
<accession>A0ABU3BNM6</accession>
<dbReference type="InterPro" id="IPR001867">
    <property type="entry name" value="OmpR/PhoB-type_DNA-bd"/>
</dbReference>
<evidence type="ECO:0000256" key="2">
    <source>
        <dbReference type="PROSITE-ProRule" id="PRU00169"/>
    </source>
</evidence>
<feature type="DNA-binding region" description="OmpR/PhoB-type" evidence="3">
    <location>
        <begin position="125"/>
        <end position="223"/>
    </location>
</feature>
<dbReference type="EMBL" id="JAVRHT010000005">
    <property type="protein sequence ID" value="MDT0630816.1"/>
    <property type="molecule type" value="Genomic_DNA"/>
</dbReference>
<dbReference type="Gene3D" id="3.40.50.2300">
    <property type="match status" value="1"/>
</dbReference>
<sequence>MRVLVVEDDPAIADFVRTGLQEAGYAVDHAADGEEAYALTVNEPYDAAVVDLMLPRLDGLGLIERMRGSGVATPVLILSAKRTVDDRVRGLQAGGDDYLTKPFAFAELLARVQALVRRSTGAPETTRLVAGPVSLDLLAREATRAGEALDLQPREFSLLEVLVRNADRVVSKTAIHQAVWDFDFNPRTNVVEVLVHRLRQKVDEPFEPALIHTVRGAGYVLRTP</sequence>
<keyword evidence="1 3" id="KW-0238">DNA-binding</keyword>
<organism evidence="6 7">
    <name type="scientific">Rubrivirga litoralis</name>
    <dbReference type="NCBI Taxonomy" id="3075598"/>
    <lineage>
        <taxon>Bacteria</taxon>
        <taxon>Pseudomonadati</taxon>
        <taxon>Rhodothermota</taxon>
        <taxon>Rhodothermia</taxon>
        <taxon>Rhodothermales</taxon>
        <taxon>Rubricoccaceae</taxon>
        <taxon>Rubrivirga</taxon>
    </lineage>
</organism>
<gene>
    <name evidence="6" type="ORF">RM540_03570</name>
</gene>
<dbReference type="Gene3D" id="1.10.10.10">
    <property type="entry name" value="Winged helix-like DNA-binding domain superfamily/Winged helix DNA-binding domain"/>
    <property type="match status" value="1"/>
</dbReference>
<dbReference type="InterPro" id="IPR011006">
    <property type="entry name" value="CheY-like_superfamily"/>
</dbReference>
<evidence type="ECO:0000256" key="1">
    <source>
        <dbReference type="ARBA" id="ARBA00023125"/>
    </source>
</evidence>
<dbReference type="PANTHER" id="PTHR48111">
    <property type="entry name" value="REGULATOR OF RPOS"/>
    <property type="match status" value="1"/>
</dbReference>
<reference evidence="6 7" key="1">
    <citation type="submission" date="2023-09" db="EMBL/GenBank/DDBJ databases">
        <authorList>
            <person name="Rey-Velasco X."/>
        </authorList>
    </citation>
    <scope>NUCLEOTIDE SEQUENCE [LARGE SCALE GENOMIC DNA]</scope>
    <source>
        <strain evidence="6 7">F394</strain>
    </source>
</reference>
<dbReference type="SMART" id="SM00448">
    <property type="entry name" value="REC"/>
    <property type="match status" value="1"/>
</dbReference>
<dbReference type="PROSITE" id="PS50110">
    <property type="entry name" value="RESPONSE_REGULATORY"/>
    <property type="match status" value="1"/>
</dbReference>